<dbReference type="Proteomes" id="UP000253498">
    <property type="component" value="Unassembled WGS sequence"/>
</dbReference>
<dbReference type="EMBL" id="LESJ01000012">
    <property type="protein sequence ID" value="RBT65993.1"/>
    <property type="molecule type" value="Genomic_DNA"/>
</dbReference>
<dbReference type="AlphaFoldDB" id="A0AB37IBG6"/>
<accession>A0AB37IBG6</accession>
<comment type="caution">
    <text evidence="2">The sequence shown here is derived from an EMBL/GenBank/DDBJ whole genome shotgun (WGS) entry which is preliminary data.</text>
</comment>
<evidence type="ECO:0000313" key="2">
    <source>
        <dbReference type="EMBL" id="RBT65993.1"/>
    </source>
</evidence>
<feature type="domain" description="Transposase DDE" evidence="1">
    <location>
        <begin position="3"/>
        <end position="60"/>
    </location>
</feature>
<reference evidence="2 3" key="1">
    <citation type="submission" date="2015-06" db="EMBL/GenBank/DDBJ databases">
        <title>The Genome Sequence of Enterococcus hirae 88EA1.</title>
        <authorList>
            <consortium name="The Broad Institute Genomics Platform"/>
            <consortium name="The Broad Institute Genome Sequencing Center for Infectious Disease"/>
            <person name="Earl A.M."/>
            <person name="Van Tyne D."/>
            <person name="Lebreton F."/>
            <person name="Saavedra J.T."/>
            <person name="Gilmore M.S."/>
            <person name="Manson McGuire A."/>
            <person name="Clock S."/>
            <person name="Crupain M."/>
            <person name="Rangan U."/>
            <person name="Young S."/>
            <person name="Abouelleil A."/>
            <person name="Cao P."/>
            <person name="Chapman S.B."/>
            <person name="Griggs A."/>
            <person name="Priest M."/>
            <person name="Shea T."/>
            <person name="Wortman J."/>
            <person name="Nusbaum C."/>
            <person name="Birren B."/>
        </authorList>
    </citation>
    <scope>NUCLEOTIDE SEQUENCE [LARGE SCALE GENOMIC DNA]</scope>
    <source>
        <strain evidence="2 3">88EA1</strain>
    </source>
</reference>
<dbReference type="InterPro" id="IPR025668">
    <property type="entry name" value="Tnp_DDE_dom"/>
</dbReference>
<dbReference type="Pfam" id="PF13751">
    <property type="entry name" value="DDE_Tnp_1_6"/>
    <property type="match status" value="1"/>
</dbReference>
<proteinExistence type="predicted"/>
<evidence type="ECO:0000313" key="3">
    <source>
        <dbReference type="Proteomes" id="UP000253498"/>
    </source>
</evidence>
<gene>
    <name evidence="2" type="ORF">EB03_02853</name>
</gene>
<evidence type="ECO:0000259" key="1">
    <source>
        <dbReference type="Pfam" id="PF13751"/>
    </source>
</evidence>
<protein>
    <recommendedName>
        <fullName evidence="1">Transposase DDE domain-containing protein</fullName>
    </recommendedName>
</protein>
<name>A0AB37IBG6_ENTHR</name>
<organism evidence="2 3">
    <name type="scientific">Enterococcus hirae</name>
    <dbReference type="NCBI Taxonomy" id="1354"/>
    <lineage>
        <taxon>Bacteria</taxon>
        <taxon>Bacillati</taxon>
        <taxon>Bacillota</taxon>
        <taxon>Bacilli</taxon>
        <taxon>Lactobacillales</taxon>
        <taxon>Enterococcaceae</taxon>
        <taxon>Enterococcus</taxon>
    </lineage>
</organism>
<sequence>MDELEHQRHTALNREIYKKRKQTIERIFADAKEKHGMRWTKYRGLEKVATHTMLTFAAMN</sequence>